<organism evidence="3 4">
    <name type="scientific">Kocuria palustris PEL</name>
    <dbReference type="NCBI Taxonomy" id="1236550"/>
    <lineage>
        <taxon>Bacteria</taxon>
        <taxon>Bacillati</taxon>
        <taxon>Actinomycetota</taxon>
        <taxon>Actinomycetes</taxon>
        <taxon>Micrococcales</taxon>
        <taxon>Micrococcaceae</taxon>
        <taxon>Kocuria</taxon>
    </lineage>
</organism>
<accession>M2XA25</accession>
<proteinExistence type="predicted"/>
<dbReference type="Proteomes" id="UP000009877">
    <property type="component" value="Unassembled WGS sequence"/>
</dbReference>
<feature type="compositionally biased region" description="Low complexity" evidence="1">
    <location>
        <begin position="1"/>
        <end position="25"/>
    </location>
</feature>
<evidence type="ECO:0000313" key="4">
    <source>
        <dbReference type="Proteomes" id="UP000009877"/>
    </source>
</evidence>
<dbReference type="Gene3D" id="1.20.90.10">
    <property type="entry name" value="Phospholipase A2 domain"/>
    <property type="match status" value="1"/>
</dbReference>
<protein>
    <recommendedName>
        <fullName evidence="5">Phospholipase A2</fullName>
    </recommendedName>
</protein>
<feature type="chain" id="PRO_5004028636" description="Phospholipase A2" evidence="2">
    <location>
        <begin position="17"/>
        <end position="181"/>
    </location>
</feature>
<dbReference type="SUPFAM" id="SSF48619">
    <property type="entry name" value="Phospholipase A2, PLA2"/>
    <property type="match status" value="1"/>
</dbReference>
<dbReference type="GO" id="GO:0006644">
    <property type="term" value="P:phospholipid metabolic process"/>
    <property type="evidence" value="ECO:0007669"/>
    <property type="project" value="InterPro"/>
</dbReference>
<keyword evidence="4" id="KW-1185">Reference proteome</keyword>
<dbReference type="GO" id="GO:0004623">
    <property type="term" value="F:phospholipase A2 activity"/>
    <property type="evidence" value="ECO:0007669"/>
    <property type="project" value="InterPro"/>
</dbReference>
<evidence type="ECO:0008006" key="5">
    <source>
        <dbReference type="Google" id="ProtNLM"/>
    </source>
</evidence>
<evidence type="ECO:0000256" key="1">
    <source>
        <dbReference type="SAM" id="MobiDB-lite"/>
    </source>
</evidence>
<comment type="caution">
    <text evidence="3">The sequence shown here is derived from an EMBL/GenBank/DDBJ whole genome shotgun (WGS) entry which is preliminary data.</text>
</comment>
<name>M2XA25_9MICC</name>
<reference evidence="3 4" key="1">
    <citation type="journal article" date="2014" name="Genome Announc.">
        <title>Draft Genome Sequence of Kocuria palustris PEL.</title>
        <authorList>
            <person name="Sharma G."/>
            <person name="Khatri I."/>
            <person name="Subramanian S."/>
        </authorList>
    </citation>
    <scope>NUCLEOTIDE SEQUENCE [LARGE SCALE GENOMIC DNA]</scope>
    <source>
        <strain evidence="3 4">PEL</strain>
    </source>
</reference>
<evidence type="ECO:0000313" key="3">
    <source>
        <dbReference type="EMBL" id="EME35926.1"/>
    </source>
</evidence>
<dbReference type="Pfam" id="PF09056">
    <property type="entry name" value="Phospholip_A2_3"/>
    <property type="match status" value="1"/>
</dbReference>
<feature type="region of interest" description="Disordered" evidence="1">
    <location>
        <begin position="1"/>
        <end position="26"/>
    </location>
</feature>
<sequence length="181" mass="19120">MMLLASTAAGASAATAASTASPTGGDITKKQHDVLLRNFTPQEIVELDAISSQAEIQEIVRLTGGSSSLRLAQTSAIPQASAAPLAAATDETNGCSYSPDQWGRADFKPTCDDHDRCYSSTSFVDRLDCDTVFLSGLTASCTRAYPTEMIRRNACLGVADVYYYAVRNAGGAFYEGQGLNN</sequence>
<dbReference type="AlphaFoldDB" id="M2XA25"/>
<evidence type="ECO:0000256" key="2">
    <source>
        <dbReference type="SAM" id="SignalP"/>
    </source>
</evidence>
<gene>
    <name evidence="3" type="ORF">C884_00927</name>
</gene>
<feature type="signal peptide" evidence="2">
    <location>
        <begin position="1"/>
        <end position="16"/>
    </location>
</feature>
<dbReference type="EMBL" id="ANHZ02000019">
    <property type="protein sequence ID" value="EME35926.1"/>
    <property type="molecule type" value="Genomic_DNA"/>
</dbReference>
<dbReference type="InterPro" id="IPR036444">
    <property type="entry name" value="PLipase_A2_dom_sf"/>
</dbReference>
<dbReference type="GO" id="GO:0050482">
    <property type="term" value="P:arachidonate secretion"/>
    <property type="evidence" value="ECO:0007669"/>
    <property type="project" value="InterPro"/>
</dbReference>
<dbReference type="InterPro" id="IPR015141">
    <property type="entry name" value="PLipase_A2_prok/fun"/>
</dbReference>
<keyword evidence="2" id="KW-0732">Signal</keyword>